<name>A0A3E0I902_9FLAO</name>
<dbReference type="AlphaFoldDB" id="A0A3E0I902"/>
<dbReference type="InterPro" id="IPR012657">
    <property type="entry name" value="23S_rRNA-intervening_sequence"/>
</dbReference>
<proteinExistence type="predicted"/>
<dbReference type="EMBL" id="QUNS01000002">
    <property type="protein sequence ID" value="REH54625.1"/>
    <property type="molecule type" value="Genomic_DNA"/>
</dbReference>
<evidence type="ECO:0000313" key="2">
    <source>
        <dbReference type="Proteomes" id="UP000256884"/>
    </source>
</evidence>
<dbReference type="PANTHER" id="PTHR38471:SF2">
    <property type="entry name" value="FOUR HELIX BUNDLE PROTEIN"/>
    <property type="match status" value="1"/>
</dbReference>
<dbReference type="PANTHER" id="PTHR38471">
    <property type="entry name" value="FOUR HELIX BUNDLE PROTEIN"/>
    <property type="match status" value="1"/>
</dbReference>
<gene>
    <name evidence="1" type="ORF">C7448_102148</name>
</gene>
<dbReference type="Proteomes" id="UP000256884">
    <property type="component" value="Unassembled WGS sequence"/>
</dbReference>
<dbReference type="OrthoDB" id="285993at2"/>
<dbReference type="NCBIfam" id="TIGR02436">
    <property type="entry name" value="four helix bundle protein"/>
    <property type="match status" value="2"/>
</dbReference>
<sequence length="97" mass="11171">MKKGNIIQVKSYDFAVKIVKLYKHLSQEKKEFVLSKQLLRSGTSIGANIEEARETHYWIRLLKDTGFLSKDTAQSFLNDVEEILKIIGSIQKTIRNS</sequence>
<reference evidence="1 2" key="1">
    <citation type="submission" date="2018-08" db="EMBL/GenBank/DDBJ databases">
        <title>Genomic Encyclopedia of Type Strains, Phase IV (KMG-IV): sequencing the most valuable type-strain genomes for metagenomic binning, comparative biology and taxonomic classification.</title>
        <authorList>
            <person name="Goeker M."/>
        </authorList>
    </citation>
    <scope>NUCLEOTIDE SEQUENCE [LARGE SCALE GENOMIC DNA]</scope>
    <source>
        <strain evidence="1 2">DSM 18841</strain>
    </source>
</reference>
<dbReference type="RefSeq" id="WP_115900275.1">
    <property type="nucleotide sequence ID" value="NZ_QUNS01000002.1"/>
</dbReference>
<keyword evidence="2" id="KW-1185">Reference proteome</keyword>
<dbReference type="PIRSF" id="PIRSF035652">
    <property type="entry name" value="CHP02436"/>
    <property type="match status" value="1"/>
</dbReference>
<evidence type="ECO:0000313" key="1">
    <source>
        <dbReference type="EMBL" id="REH54625.1"/>
    </source>
</evidence>
<comment type="caution">
    <text evidence="1">The sequence shown here is derived from an EMBL/GenBank/DDBJ whole genome shotgun (WGS) entry which is preliminary data.</text>
</comment>
<dbReference type="SUPFAM" id="SSF158446">
    <property type="entry name" value="IVS-encoded protein-like"/>
    <property type="match status" value="1"/>
</dbReference>
<protein>
    <submittedName>
        <fullName evidence="1">Four helix bundle protein</fullName>
    </submittedName>
</protein>
<organism evidence="1 2">
    <name type="scientific">Tenacibaculum gallaicum</name>
    <dbReference type="NCBI Taxonomy" id="561505"/>
    <lineage>
        <taxon>Bacteria</taxon>
        <taxon>Pseudomonadati</taxon>
        <taxon>Bacteroidota</taxon>
        <taxon>Flavobacteriia</taxon>
        <taxon>Flavobacteriales</taxon>
        <taxon>Flavobacteriaceae</taxon>
        <taxon>Tenacibaculum</taxon>
    </lineage>
</organism>
<dbReference type="InterPro" id="IPR036583">
    <property type="entry name" value="23S_rRNA_IVS_sf"/>
</dbReference>
<dbReference type="Gene3D" id="1.20.1440.60">
    <property type="entry name" value="23S rRNA-intervening sequence"/>
    <property type="match status" value="2"/>
</dbReference>
<dbReference type="Pfam" id="PF05635">
    <property type="entry name" value="23S_rRNA_IVP"/>
    <property type="match status" value="1"/>
</dbReference>
<accession>A0A3E0I902</accession>